<feature type="domain" description="C2H2-type" evidence="12">
    <location>
        <begin position="504"/>
        <end position="531"/>
    </location>
</feature>
<feature type="domain" description="C2H2-type" evidence="12">
    <location>
        <begin position="331"/>
        <end position="359"/>
    </location>
</feature>
<feature type="binding site" evidence="10">
    <location>
        <position position="67"/>
    </location>
    <ligand>
        <name>Zn(2+)</name>
        <dbReference type="ChEBI" id="CHEBI:29105"/>
    </ligand>
</feature>
<dbReference type="PANTHER" id="PTHR14196">
    <property type="entry name" value="ODD-SKIPPED - RELATED"/>
    <property type="match status" value="1"/>
</dbReference>
<reference evidence="14 15" key="1">
    <citation type="submission" date="2024-03" db="EMBL/GenBank/DDBJ databases">
        <title>The genome assembly and annotation of the cricket Gryllus longicercus Weissman &amp; Gray.</title>
        <authorList>
            <person name="Szrajer S."/>
            <person name="Gray D."/>
            <person name="Ylla G."/>
        </authorList>
    </citation>
    <scope>NUCLEOTIDE SEQUENCE [LARGE SCALE GENOMIC DNA]</scope>
    <source>
        <strain evidence="14">DAG 2021-001</strain>
        <tissue evidence="14">Whole body minus gut</tissue>
    </source>
</reference>
<evidence type="ECO:0000256" key="6">
    <source>
        <dbReference type="ARBA" id="ARBA00023015"/>
    </source>
</evidence>
<evidence type="ECO:0000256" key="2">
    <source>
        <dbReference type="ARBA" id="ARBA00022723"/>
    </source>
</evidence>
<feature type="binding site" evidence="10">
    <location>
        <position position="19"/>
    </location>
    <ligand>
        <name>Zn(2+)</name>
        <dbReference type="ChEBI" id="CHEBI:29105"/>
    </ligand>
</feature>
<dbReference type="Gene3D" id="3.30.160.60">
    <property type="entry name" value="Classic Zinc Finger"/>
    <property type="match status" value="11"/>
</dbReference>
<dbReference type="FunFam" id="3.30.160.60:FF:001498">
    <property type="entry name" value="Zinc finger protein 404"/>
    <property type="match status" value="1"/>
</dbReference>
<keyword evidence="4 9" id="KW-0863">Zinc-finger</keyword>
<evidence type="ECO:0000256" key="9">
    <source>
        <dbReference type="PROSITE-ProRule" id="PRU00042"/>
    </source>
</evidence>
<evidence type="ECO:0000256" key="3">
    <source>
        <dbReference type="ARBA" id="ARBA00022737"/>
    </source>
</evidence>
<dbReference type="InterPro" id="IPR012934">
    <property type="entry name" value="Znf_AD"/>
</dbReference>
<dbReference type="FunFam" id="3.30.160.60:FF:000446">
    <property type="entry name" value="Zinc finger protein"/>
    <property type="match status" value="2"/>
</dbReference>
<dbReference type="Pfam" id="PF00096">
    <property type="entry name" value="zf-C2H2"/>
    <property type="match status" value="8"/>
</dbReference>
<feature type="domain" description="C2H2-type" evidence="12">
    <location>
        <begin position="674"/>
        <end position="698"/>
    </location>
</feature>
<feature type="domain" description="C2H2-type" evidence="12">
    <location>
        <begin position="646"/>
        <end position="673"/>
    </location>
</feature>
<feature type="compositionally biased region" description="Acidic residues" evidence="11">
    <location>
        <begin position="228"/>
        <end position="240"/>
    </location>
</feature>
<evidence type="ECO:0000256" key="10">
    <source>
        <dbReference type="PROSITE-ProRule" id="PRU01263"/>
    </source>
</evidence>
<dbReference type="PANTHER" id="PTHR14196:SF14">
    <property type="entry name" value="ZINC FINGER PROTEIN 721-LIKE"/>
    <property type="match status" value="1"/>
</dbReference>
<dbReference type="Pfam" id="PF07776">
    <property type="entry name" value="zf-AD"/>
    <property type="match status" value="1"/>
</dbReference>
<dbReference type="FunFam" id="3.30.160.60:FF:001136">
    <property type="entry name" value="Zinc finger protein 408"/>
    <property type="match status" value="1"/>
</dbReference>
<keyword evidence="15" id="KW-1185">Reference proteome</keyword>
<sequence length="698" mass="77649">MTAAMACPIICTSDFNDLCRLCAAKTSVLLGLHIFDSEGDTRQIFKKIRECLPVQVTSTDRLPKMICEECVYKLDFLFEFREKSVKTESYLEEILKSGEVLHSTCSLAGGLSENMQLPQTVNVENNVNSQEVMHPAVQDTPCTLQTNVTEVLTDTVLGVVTDALPTELHSNVNVILSENLVQNVHSETGVNESSAANIANEVDNNNASRIKCEPDIFIKDEEWASDTSESESDRDDDCSPPEEVPRNATTEESNIETITGTADSNENKEPLVLQEGSTNFMNPAANSLLMLSCPQPLEAQENSSSWLFCNICGKSFTKNEDFQVHYETHYSRCSTCGALFATENALLSHCTEVHAVKGEQKSASASAPTTSAVAPATISVVTSTPTADTSTVAATSSTDPPIATSSENKPASRRKKWEPKVCTECGKQYRTNYKLAEHMRKHTGEKPFQCSMCPKAFRSKIGLGQHEAKHTGQFDYTCNTCGKGFQSKSYLIVHQRVHSDVKPYPCTTCGRNFKTKQALLDHHNRHLGIKPYLCETCGRRFITKGLCKSHQRVHSGTDNKQYPCTVCNKLFVSKSYLSTHLRIHTGEKPFMCEVCGKGFLTRVDLRIHSTMHTGEKSFVCEWCGKAFARRDALRCHRRSHTGERPYSCDVCGQSFTQFSPLTIHKRLHTGERPYVCDICSKAFVSRSTMMSHRKKHTT</sequence>
<feature type="domain" description="C2H2-type" evidence="12">
    <location>
        <begin position="618"/>
        <end position="645"/>
    </location>
</feature>
<keyword evidence="7" id="KW-0804">Transcription</keyword>
<evidence type="ECO:0000313" key="14">
    <source>
        <dbReference type="EMBL" id="KAK7792874.1"/>
    </source>
</evidence>
<dbReference type="PROSITE" id="PS51915">
    <property type="entry name" value="ZAD"/>
    <property type="match status" value="1"/>
</dbReference>
<name>A0AAN9V783_9ORTH</name>
<dbReference type="SMART" id="SM00355">
    <property type="entry name" value="ZnF_C2H2"/>
    <property type="match status" value="12"/>
</dbReference>
<feature type="domain" description="C2H2-type" evidence="12">
    <location>
        <begin position="532"/>
        <end position="559"/>
    </location>
</feature>
<organism evidence="14 15">
    <name type="scientific">Gryllus longicercus</name>
    <dbReference type="NCBI Taxonomy" id="2509291"/>
    <lineage>
        <taxon>Eukaryota</taxon>
        <taxon>Metazoa</taxon>
        <taxon>Ecdysozoa</taxon>
        <taxon>Arthropoda</taxon>
        <taxon>Hexapoda</taxon>
        <taxon>Insecta</taxon>
        <taxon>Pterygota</taxon>
        <taxon>Neoptera</taxon>
        <taxon>Polyneoptera</taxon>
        <taxon>Orthoptera</taxon>
        <taxon>Ensifera</taxon>
        <taxon>Gryllidea</taxon>
        <taxon>Grylloidea</taxon>
        <taxon>Gryllidae</taxon>
        <taxon>Gryllinae</taxon>
        <taxon>Gryllus</taxon>
    </lineage>
</organism>
<feature type="domain" description="C2H2-type" evidence="12">
    <location>
        <begin position="476"/>
        <end position="503"/>
    </location>
</feature>
<feature type="binding site" evidence="10">
    <location>
        <position position="70"/>
    </location>
    <ligand>
        <name>Zn(2+)</name>
        <dbReference type="ChEBI" id="CHEBI:29105"/>
    </ligand>
</feature>
<proteinExistence type="predicted"/>
<comment type="subcellular location">
    <subcellularLocation>
        <location evidence="1">Nucleus</location>
    </subcellularLocation>
</comment>
<keyword evidence="6" id="KW-0805">Transcription regulation</keyword>
<accession>A0AAN9V783</accession>
<feature type="domain" description="C2H2-type" evidence="12">
    <location>
        <begin position="307"/>
        <end position="334"/>
    </location>
</feature>
<dbReference type="FunFam" id="3.30.160.60:FF:001227">
    <property type="entry name" value="Zinc finger and BTB domain containing 41"/>
    <property type="match status" value="1"/>
</dbReference>
<keyword evidence="8" id="KW-0539">Nucleus</keyword>
<dbReference type="EMBL" id="JAZDUA010000416">
    <property type="protein sequence ID" value="KAK7792874.1"/>
    <property type="molecule type" value="Genomic_DNA"/>
</dbReference>
<dbReference type="FunFam" id="3.30.160.60:FF:000512">
    <property type="entry name" value="zinc finger protein 197 isoform X1"/>
    <property type="match status" value="1"/>
</dbReference>
<evidence type="ECO:0000256" key="5">
    <source>
        <dbReference type="ARBA" id="ARBA00022833"/>
    </source>
</evidence>
<dbReference type="AlphaFoldDB" id="A0AAN9V783"/>
<dbReference type="InterPro" id="IPR036236">
    <property type="entry name" value="Znf_C2H2_sf"/>
</dbReference>
<feature type="domain" description="C2H2-type" evidence="12">
    <location>
        <begin position="448"/>
        <end position="475"/>
    </location>
</feature>
<evidence type="ECO:0000259" key="12">
    <source>
        <dbReference type="PROSITE" id="PS50157"/>
    </source>
</evidence>
<feature type="compositionally biased region" description="Low complexity" evidence="11">
    <location>
        <begin position="384"/>
        <end position="401"/>
    </location>
</feature>
<gene>
    <name evidence="14" type="ORF">R5R35_000428</name>
</gene>
<evidence type="ECO:0000256" key="1">
    <source>
        <dbReference type="ARBA" id="ARBA00004123"/>
    </source>
</evidence>
<feature type="domain" description="C2H2-type" evidence="12">
    <location>
        <begin position="590"/>
        <end position="617"/>
    </location>
</feature>
<dbReference type="GO" id="GO:0000977">
    <property type="term" value="F:RNA polymerase II transcription regulatory region sequence-specific DNA binding"/>
    <property type="evidence" value="ECO:0007669"/>
    <property type="project" value="TreeGrafter"/>
</dbReference>
<dbReference type="GO" id="GO:0000981">
    <property type="term" value="F:DNA-binding transcription factor activity, RNA polymerase II-specific"/>
    <property type="evidence" value="ECO:0007669"/>
    <property type="project" value="TreeGrafter"/>
</dbReference>
<protein>
    <recommendedName>
        <fullName evidence="16">Zinc finger protein</fullName>
    </recommendedName>
</protein>
<evidence type="ECO:0000256" key="7">
    <source>
        <dbReference type="ARBA" id="ARBA00023163"/>
    </source>
</evidence>
<dbReference type="SUPFAM" id="SSF57667">
    <property type="entry name" value="beta-beta-alpha zinc fingers"/>
    <property type="match status" value="7"/>
</dbReference>
<dbReference type="FunFam" id="3.30.160.60:FF:001840">
    <property type="entry name" value="Paternally-expressed gene 3 protein"/>
    <property type="match status" value="1"/>
</dbReference>
<feature type="domain" description="C2H2-type" evidence="12">
    <location>
        <begin position="562"/>
        <end position="589"/>
    </location>
</feature>
<evidence type="ECO:0000259" key="13">
    <source>
        <dbReference type="PROSITE" id="PS51915"/>
    </source>
</evidence>
<feature type="binding site" evidence="10">
    <location>
        <position position="22"/>
    </location>
    <ligand>
        <name>Zn(2+)</name>
        <dbReference type="ChEBI" id="CHEBI:29105"/>
    </ligand>
</feature>
<dbReference type="GO" id="GO:0008270">
    <property type="term" value="F:zinc ion binding"/>
    <property type="evidence" value="ECO:0007669"/>
    <property type="project" value="UniProtKB-UniRule"/>
</dbReference>
<dbReference type="PROSITE" id="PS50157">
    <property type="entry name" value="ZINC_FINGER_C2H2_2"/>
    <property type="match status" value="12"/>
</dbReference>
<dbReference type="InterPro" id="IPR050717">
    <property type="entry name" value="C2H2-ZF_Transcription_Reg"/>
</dbReference>
<keyword evidence="3" id="KW-0677">Repeat</keyword>
<feature type="region of interest" description="Disordered" evidence="11">
    <location>
        <begin position="384"/>
        <end position="414"/>
    </location>
</feature>
<keyword evidence="2 10" id="KW-0479">Metal-binding</keyword>
<dbReference type="SMART" id="SM00868">
    <property type="entry name" value="zf-AD"/>
    <property type="match status" value="1"/>
</dbReference>
<evidence type="ECO:0000256" key="8">
    <source>
        <dbReference type="ARBA" id="ARBA00023242"/>
    </source>
</evidence>
<feature type="compositionally biased region" description="Polar residues" evidence="11">
    <location>
        <begin position="247"/>
        <end position="264"/>
    </location>
</feature>
<dbReference type="FunFam" id="3.30.160.60:FF:000128">
    <property type="entry name" value="zinc finger protein 268 isoform X1"/>
    <property type="match status" value="1"/>
</dbReference>
<evidence type="ECO:0000256" key="4">
    <source>
        <dbReference type="ARBA" id="ARBA00022771"/>
    </source>
</evidence>
<evidence type="ECO:0000256" key="11">
    <source>
        <dbReference type="SAM" id="MobiDB-lite"/>
    </source>
</evidence>
<evidence type="ECO:0000313" key="15">
    <source>
        <dbReference type="Proteomes" id="UP001378592"/>
    </source>
</evidence>
<dbReference type="GO" id="GO:0005634">
    <property type="term" value="C:nucleus"/>
    <property type="evidence" value="ECO:0007669"/>
    <property type="project" value="UniProtKB-SubCell"/>
</dbReference>
<feature type="region of interest" description="Disordered" evidence="11">
    <location>
        <begin position="220"/>
        <end position="268"/>
    </location>
</feature>
<dbReference type="PROSITE" id="PS00028">
    <property type="entry name" value="ZINC_FINGER_C2H2_1"/>
    <property type="match status" value="12"/>
</dbReference>
<dbReference type="Proteomes" id="UP001378592">
    <property type="component" value="Unassembled WGS sequence"/>
</dbReference>
<dbReference type="SUPFAM" id="SSF57716">
    <property type="entry name" value="Glucocorticoid receptor-like (DNA-binding domain)"/>
    <property type="match status" value="1"/>
</dbReference>
<dbReference type="Pfam" id="PF13912">
    <property type="entry name" value="zf-C2H2_6"/>
    <property type="match status" value="1"/>
</dbReference>
<keyword evidence="5 10" id="KW-0862">Zinc</keyword>
<dbReference type="FunFam" id="3.30.160.60:FF:001289">
    <property type="entry name" value="Zinc finger protein 574"/>
    <property type="match status" value="1"/>
</dbReference>
<evidence type="ECO:0008006" key="16">
    <source>
        <dbReference type="Google" id="ProtNLM"/>
    </source>
</evidence>
<feature type="domain" description="C2H2-type" evidence="12">
    <location>
        <begin position="420"/>
        <end position="447"/>
    </location>
</feature>
<dbReference type="InterPro" id="IPR013087">
    <property type="entry name" value="Znf_C2H2_type"/>
</dbReference>
<comment type="caution">
    <text evidence="14">The sequence shown here is derived from an EMBL/GenBank/DDBJ whole genome shotgun (WGS) entry which is preliminary data.</text>
</comment>
<dbReference type="Gene3D" id="3.40.1800.20">
    <property type="match status" value="1"/>
</dbReference>
<feature type="domain" description="ZAD" evidence="13">
    <location>
        <begin position="17"/>
        <end position="94"/>
    </location>
</feature>